<dbReference type="PANTHER" id="PTHR43643:SF3">
    <property type="entry name" value="HISTIDINOL-PHOSPHATE AMINOTRANSFERASE"/>
    <property type="match status" value="1"/>
</dbReference>
<dbReference type="NCBIfam" id="TIGR01141">
    <property type="entry name" value="hisC"/>
    <property type="match status" value="1"/>
</dbReference>
<dbReference type="NCBIfam" id="NF002878">
    <property type="entry name" value="PRK03321.1"/>
    <property type="match status" value="1"/>
</dbReference>
<evidence type="ECO:0000313" key="9">
    <source>
        <dbReference type="Proteomes" id="UP000068067"/>
    </source>
</evidence>
<feature type="domain" description="Aminotransferase class I/classII large" evidence="7">
    <location>
        <begin position="39"/>
        <end position="352"/>
    </location>
</feature>
<comment type="cofactor">
    <cofactor evidence="1 6">
        <name>pyridoxal 5'-phosphate</name>
        <dbReference type="ChEBI" id="CHEBI:597326"/>
    </cofactor>
</comment>
<evidence type="ECO:0000256" key="1">
    <source>
        <dbReference type="ARBA" id="ARBA00001933"/>
    </source>
</evidence>
<comment type="function">
    <text evidence="6">Aminotransferase that catalyzes the conversion of aromatic amino acids and 2-oxoglutarate into corresponding aromatic oxo acids and L-glutamate.</text>
</comment>
<dbReference type="InterPro" id="IPR015424">
    <property type="entry name" value="PyrdxlP-dep_Trfase"/>
</dbReference>
<dbReference type="HAMAP" id="MF_01023">
    <property type="entry name" value="HisC_aminotrans_2"/>
    <property type="match status" value="1"/>
</dbReference>
<organism evidence="8 9">
    <name type="scientific">Corynebacterium deserti GIMN1.010</name>
    <dbReference type="NCBI Taxonomy" id="931089"/>
    <lineage>
        <taxon>Bacteria</taxon>
        <taxon>Bacillati</taxon>
        <taxon>Actinomycetota</taxon>
        <taxon>Actinomycetes</taxon>
        <taxon>Mycobacteriales</taxon>
        <taxon>Corynebacteriaceae</taxon>
        <taxon>Corynebacterium</taxon>
    </lineage>
</organism>
<evidence type="ECO:0000259" key="7">
    <source>
        <dbReference type="Pfam" id="PF00155"/>
    </source>
</evidence>
<dbReference type="GO" id="GO:0000105">
    <property type="term" value="P:L-histidine biosynthetic process"/>
    <property type="evidence" value="ECO:0007669"/>
    <property type="project" value="InterPro"/>
</dbReference>
<dbReference type="PROSITE" id="PS00599">
    <property type="entry name" value="AA_TRANSFER_CLASS_2"/>
    <property type="match status" value="1"/>
</dbReference>
<dbReference type="SUPFAM" id="SSF53383">
    <property type="entry name" value="PLP-dependent transferases"/>
    <property type="match status" value="1"/>
</dbReference>
<dbReference type="InterPro" id="IPR024892">
    <property type="entry name" value="ArAT"/>
</dbReference>
<dbReference type="KEGG" id="cdx:CDES_01230"/>
<accession>A0A0M4CUW4</accession>
<dbReference type="PATRIC" id="fig|931089.4.peg.254"/>
<protein>
    <recommendedName>
        <fullName evidence="6">Aromatic amino acid aminotransferase</fullName>
        <shortName evidence="6">ArAT</shortName>
        <ecNumber evidence="6">2.6.1.57</ecNumber>
    </recommendedName>
</protein>
<dbReference type="Pfam" id="PF00155">
    <property type="entry name" value="Aminotran_1_2"/>
    <property type="match status" value="1"/>
</dbReference>
<keyword evidence="3 6" id="KW-0032">Aminotransferase</keyword>
<feature type="modified residue" description="N6-(pyridoxal phosphate)lysine" evidence="6">
    <location>
        <position position="231"/>
    </location>
</feature>
<comment type="similarity">
    <text evidence="6">Belongs to the class-II pyridoxal-phosphate-dependent aminotransferase family.</text>
</comment>
<proteinExistence type="inferred from homology"/>
<comment type="catalytic activity">
    <reaction evidence="6">
        <text>an aromatic L-alpha-amino acid + 2-oxoglutarate = an aromatic oxo-acid + L-glutamate</text>
        <dbReference type="Rhea" id="RHEA:17533"/>
        <dbReference type="ChEBI" id="CHEBI:16810"/>
        <dbReference type="ChEBI" id="CHEBI:29985"/>
        <dbReference type="ChEBI" id="CHEBI:73309"/>
        <dbReference type="ChEBI" id="CHEBI:84824"/>
        <dbReference type="EC" id="2.6.1.57"/>
    </reaction>
</comment>
<dbReference type="HAMAP" id="MF_01513">
    <property type="entry name" value="Phe_aminotrans_2"/>
    <property type="match status" value="1"/>
</dbReference>
<keyword evidence="4 6" id="KW-0808">Transferase</keyword>
<evidence type="ECO:0000256" key="6">
    <source>
        <dbReference type="HAMAP-Rule" id="MF_01513"/>
    </source>
</evidence>
<dbReference type="PANTHER" id="PTHR43643">
    <property type="entry name" value="HISTIDINOL-PHOSPHATE AMINOTRANSFERASE 2"/>
    <property type="match status" value="1"/>
</dbReference>
<dbReference type="STRING" id="931089.CDES_01230"/>
<reference evidence="8 9" key="1">
    <citation type="submission" date="2014-08" db="EMBL/GenBank/DDBJ databases">
        <title>Complete genome sequence of Corynebacterium deserti GIMN1.010 (=DSM 45689), isolated from desert sand in western China.</title>
        <authorList>
            <person name="Ruckert C."/>
            <person name="Albersmeier A."/>
            <person name="Kalinowski J."/>
        </authorList>
    </citation>
    <scope>NUCLEOTIDE SEQUENCE [LARGE SCALE GENOMIC DNA]</scope>
    <source>
        <strain evidence="8 9">GIMN1.010</strain>
    </source>
</reference>
<dbReference type="EMBL" id="CP009220">
    <property type="protein sequence ID" value="ALC04725.1"/>
    <property type="molecule type" value="Genomic_DNA"/>
</dbReference>
<dbReference type="AlphaFoldDB" id="A0A0M4CUW4"/>
<keyword evidence="5 6" id="KW-0663">Pyridoxal phosphate</keyword>
<dbReference type="GO" id="GO:0030170">
    <property type="term" value="F:pyridoxal phosphate binding"/>
    <property type="evidence" value="ECO:0007669"/>
    <property type="project" value="UniProtKB-UniRule"/>
</dbReference>
<gene>
    <name evidence="6 8" type="primary">pat</name>
    <name evidence="8" type="ORF">CDES_01230</name>
</gene>
<dbReference type="InterPro" id="IPR005861">
    <property type="entry name" value="HisP_aminotrans"/>
</dbReference>
<evidence type="ECO:0000256" key="5">
    <source>
        <dbReference type="ARBA" id="ARBA00022898"/>
    </source>
</evidence>
<comment type="subunit">
    <text evidence="2 6">Homodimer.</text>
</comment>
<dbReference type="InterPro" id="IPR015421">
    <property type="entry name" value="PyrdxlP-dep_Trfase_major"/>
</dbReference>
<name>A0A0M4CUW4_9CORY</name>
<dbReference type="Gene3D" id="3.90.1150.10">
    <property type="entry name" value="Aspartate Aminotransferase, domain 1"/>
    <property type="match status" value="1"/>
</dbReference>
<evidence type="ECO:0000256" key="3">
    <source>
        <dbReference type="ARBA" id="ARBA00022576"/>
    </source>
</evidence>
<evidence type="ECO:0000256" key="4">
    <source>
        <dbReference type="ARBA" id="ARBA00022679"/>
    </source>
</evidence>
<dbReference type="GO" id="GO:0008793">
    <property type="term" value="F:aromatic-amino-acid transaminase activity"/>
    <property type="evidence" value="ECO:0007669"/>
    <property type="project" value="UniProtKB-UniRule"/>
</dbReference>
<dbReference type="InterPro" id="IPR004839">
    <property type="entry name" value="Aminotransferase_I/II_large"/>
</dbReference>
<dbReference type="Proteomes" id="UP000068067">
    <property type="component" value="Chromosome"/>
</dbReference>
<dbReference type="InterPro" id="IPR015422">
    <property type="entry name" value="PyrdxlP-dep_Trfase_small"/>
</dbReference>
<sequence>MVRGVFGFVSLGTSTLYVMIRADLADIPSYVPGRRLNNAVKLSSNEVSFGPLPAAIEAVTEAAKGANRYPDMGAVELRTALAEHLEVALEQVTVGCGSSALCQQLVQATCAQGDEVVFPWRSFEAYPIFAKVAGAVPVAIPLTEQQNHDLDAMAAAITEKTRLIFICNPNNPSGTTITQAQFDEFMAKVPDNVVVGLDEAYFEFNRAEDTPVATEEIQKHANVIGLRTFSKAYGLAGLRIGYAFGNAEVIASMNKVAIPFAVSSVAQAAALASLNAADELMERVEESVEKRVEVAKALGAAPTQANFVWLPGAGAAELAEKFAQQGVVIRAFPEGARISVTDATECERLLEAWGAINAG</sequence>
<dbReference type="CDD" id="cd00609">
    <property type="entry name" value="AAT_like"/>
    <property type="match status" value="1"/>
</dbReference>
<dbReference type="EC" id="2.6.1.57" evidence="6"/>
<evidence type="ECO:0000256" key="2">
    <source>
        <dbReference type="ARBA" id="ARBA00011738"/>
    </source>
</evidence>
<dbReference type="InterPro" id="IPR050106">
    <property type="entry name" value="HistidinolP_aminotransfase"/>
</dbReference>
<dbReference type="Gene3D" id="3.40.640.10">
    <property type="entry name" value="Type I PLP-dependent aspartate aminotransferase-like (Major domain)"/>
    <property type="match status" value="1"/>
</dbReference>
<dbReference type="InterPro" id="IPR001917">
    <property type="entry name" value="Aminotrans_II_pyridoxalP_BS"/>
</dbReference>
<dbReference type="GO" id="GO:0004400">
    <property type="term" value="F:histidinol-phosphate transaminase activity"/>
    <property type="evidence" value="ECO:0007669"/>
    <property type="project" value="InterPro"/>
</dbReference>
<keyword evidence="9" id="KW-1185">Reference proteome</keyword>
<evidence type="ECO:0000313" key="8">
    <source>
        <dbReference type="EMBL" id="ALC04725.1"/>
    </source>
</evidence>